<dbReference type="AlphaFoldDB" id="A0A1J6K5L4"/>
<organism evidence="1 2">
    <name type="scientific">Nicotiana attenuata</name>
    <name type="common">Coyote tobacco</name>
    <dbReference type="NCBI Taxonomy" id="49451"/>
    <lineage>
        <taxon>Eukaryota</taxon>
        <taxon>Viridiplantae</taxon>
        <taxon>Streptophyta</taxon>
        <taxon>Embryophyta</taxon>
        <taxon>Tracheophyta</taxon>
        <taxon>Spermatophyta</taxon>
        <taxon>Magnoliopsida</taxon>
        <taxon>eudicotyledons</taxon>
        <taxon>Gunneridae</taxon>
        <taxon>Pentapetalae</taxon>
        <taxon>asterids</taxon>
        <taxon>lamiids</taxon>
        <taxon>Solanales</taxon>
        <taxon>Solanaceae</taxon>
        <taxon>Nicotianoideae</taxon>
        <taxon>Nicotianeae</taxon>
        <taxon>Nicotiana</taxon>
    </lineage>
</organism>
<proteinExistence type="predicted"/>
<reference evidence="1" key="1">
    <citation type="submission" date="2016-11" db="EMBL/GenBank/DDBJ databases">
        <title>The genome of Nicotiana attenuata.</title>
        <authorList>
            <person name="Xu S."/>
            <person name="Brockmoeller T."/>
            <person name="Gaquerel E."/>
            <person name="Navarro A."/>
            <person name="Kuhl H."/>
            <person name="Gase K."/>
            <person name="Ling Z."/>
            <person name="Zhou W."/>
            <person name="Kreitzer C."/>
            <person name="Stanke M."/>
            <person name="Tang H."/>
            <person name="Lyons E."/>
            <person name="Pandey P."/>
            <person name="Pandey S.P."/>
            <person name="Timmermann B."/>
            <person name="Baldwin I.T."/>
        </authorList>
    </citation>
    <scope>NUCLEOTIDE SEQUENCE [LARGE SCALE GENOMIC DNA]</scope>
    <source>
        <strain evidence="1">UT</strain>
    </source>
</reference>
<feature type="non-terminal residue" evidence="1">
    <location>
        <position position="1"/>
    </location>
</feature>
<gene>
    <name evidence="1" type="ORF">A4A49_53304</name>
</gene>
<evidence type="ECO:0000313" key="2">
    <source>
        <dbReference type="Proteomes" id="UP000187609"/>
    </source>
</evidence>
<dbReference type="EMBL" id="MJEQ01005416">
    <property type="protein sequence ID" value="OIT20352.1"/>
    <property type="molecule type" value="Genomic_DNA"/>
</dbReference>
<name>A0A1J6K5L4_NICAT</name>
<accession>A0A1J6K5L4</accession>
<protein>
    <submittedName>
        <fullName evidence="1">Uncharacterized protein</fullName>
    </submittedName>
</protein>
<keyword evidence="2" id="KW-1185">Reference proteome</keyword>
<evidence type="ECO:0000313" key="1">
    <source>
        <dbReference type="EMBL" id="OIT20352.1"/>
    </source>
</evidence>
<sequence>RRKVVARRLKYRHATTNRLLANANHVNLDGTISHIQHDVNIGVAFPTSETVTVRGSFSSLDAYDKEKDMLHPFHVFEKGSTSGTTNKSCASTLETVATNG</sequence>
<comment type="caution">
    <text evidence="1">The sequence shown here is derived from an EMBL/GenBank/DDBJ whole genome shotgun (WGS) entry which is preliminary data.</text>
</comment>
<dbReference type="Gramene" id="OIT20352">
    <property type="protein sequence ID" value="OIT20352"/>
    <property type="gene ID" value="A4A49_53304"/>
</dbReference>
<dbReference type="Proteomes" id="UP000187609">
    <property type="component" value="Unassembled WGS sequence"/>
</dbReference>